<accession>A0A9C6SZ43</accession>
<organism evidence="4 5">
    <name type="scientific">Drosophila albomicans</name>
    <name type="common">Fruit fly</name>
    <dbReference type="NCBI Taxonomy" id="7291"/>
    <lineage>
        <taxon>Eukaryota</taxon>
        <taxon>Metazoa</taxon>
        <taxon>Ecdysozoa</taxon>
        <taxon>Arthropoda</taxon>
        <taxon>Hexapoda</taxon>
        <taxon>Insecta</taxon>
        <taxon>Pterygota</taxon>
        <taxon>Neoptera</taxon>
        <taxon>Endopterygota</taxon>
        <taxon>Diptera</taxon>
        <taxon>Brachycera</taxon>
        <taxon>Muscomorpha</taxon>
        <taxon>Ephydroidea</taxon>
        <taxon>Drosophilidae</taxon>
        <taxon>Drosophila</taxon>
    </lineage>
</organism>
<dbReference type="RefSeq" id="XP_051864414.1">
    <property type="nucleotide sequence ID" value="XM_052008454.1"/>
</dbReference>
<evidence type="ECO:0000256" key="2">
    <source>
        <dbReference type="SAM" id="SignalP"/>
    </source>
</evidence>
<dbReference type="PROSITE" id="PS51465">
    <property type="entry name" value="KAZAL_2"/>
    <property type="match status" value="1"/>
</dbReference>
<feature type="signal peptide" evidence="2">
    <location>
        <begin position="1"/>
        <end position="21"/>
    </location>
</feature>
<gene>
    <name evidence="5" type="primary">LOC127566381</name>
</gene>
<name>A0A9C6SZ43_DROAB</name>
<feature type="chain" id="PRO_5038359587" evidence="2">
    <location>
        <begin position="22"/>
        <end position="152"/>
    </location>
</feature>
<dbReference type="InterPro" id="IPR002350">
    <property type="entry name" value="Kazal_dom"/>
</dbReference>
<protein>
    <submittedName>
        <fullName evidence="5">Uncharacterized protein LOC127566381</fullName>
    </submittedName>
</protein>
<sequence length="152" mass="16955">MRQTLTLVLIGLLAFTATAKAKEQAVSYASAGSEDIYFQPRSIEEQFDESDGYDGDDDDDDQGEGEEEELEVKRGDNIEAIGEDANSCEYSCPRYYRPVCVLRNGQPITYATPCEYHNQLRCTNVARRVAKTAAAVAKLPSFELMYNTACRD</sequence>
<evidence type="ECO:0000256" key="1">
    <source>
        <dbReference type="SAM" id="MobiDB-lite"/>
    </source>
</evidence>
<dbReference type="GeneID" id="127566381"/>
<evidence type="ECO:0000313" key="4">
    <source>
        <dbReference type="Proteomes" id="UP000515160"/>
    </source>
</evidence>
<dbReference type="Proteomes" id="UP000515160">
    <property type="component" value="Chromosome X"/>
</dbReference>
<proteinExistence type="predicted"/>
<feature type="region of interest" description="Disordered" evidence="1">
    <location>
        <begin position="46"/>
        <end position="76"/>
    </location>
</feature>
<dbReference type="AlphaFoldDB" id="A0A9C6SZ43"/>
<keyword evidence="2" id="KW-0732">Signal</keyword>
<feature type="compositionally biased region" description="Acidic residues" evidence="1">
    <location>
        <begin position="46"/>
        <end position="70"/>
    </location>
</feature>
<reference evidence="5" key="1">
    <citation type="submission" date="2025-08" db="UniProtKB">
        <authorList>
            <consortium name="RefSeq"/>
        </authorList>
    </citation>
    <scope>IDENTIFICATION</scope>
    <source>
        <strain evidence="5">15112-1751.03</strain>
        <tissue evidence="5">Whole Adult</tissue>
    </source>
</reference>
<feature type="domain" description="Kazal-like" evidence="3">
    <location>
        <begin position="82"/>
        <end position="152"/>
    </location>
</feature>
<dbReference type="OrthoDB" id="7882868at2759"/>
<keyword evidence="4" id="KW-1185">Reference proteome</keyword>
<evidence type="ECO:0000259" key="3">
    <source>
        <dbReference type="PROSITE" id="PS51465"/>
    </source>
</evidence>
<evidence type="ECO:0000313" key="5">
    <source>
        <dbReference type="RefSeq" id="XP_051864414.1"/>
    </source>
</evidence>